<organism evidence="10 11">
    <name type="scientific">Dictyostelium purpureum</name>
    <name type="common">Slime mold</name>
    <dbReference type="NCBI Taxonomy" id="5786"/>
    <lineage>
        <taxon>Eukaryota</taxon>
        <taxon>Amoebozoa</taxon>
        <taxon>Evosea</taxon>
        <taxon>Eumycetozoa</taxon>
        <taxon>Dictyostelia</taxon>
        <taxon>Dictyosteliales</taxon>
        <taxon>Dictyosteliaceae</taxon>
        <taxon>Dictyostelium</taxon>
    </lineage>
</organism>
<dbReference type="GO" id="GO:0005829">
    <property type="term" value="C:cytosol"/>
    <property type="evidence" value="ECO:0000318"/>
    <property type="project" value="GO_Central"/>
</dbReference>
<feature type="domain" description="4'-phosphopantetheinyl transferase" evidence="9">
    <location>
        <begin position="6"/>
        <end position="126"/>
    </location>
</feature>
<evidence type="ECO:0000256" key="7">
    <source>
        <dbReference type="ARBA" id="ARBA00023160"/>
    </source>
</evidence>
<dbReference type="AlphaFoldDB" id="F0Z6W1"/>
<dbReference type="HAMAP" id="MF_00101">
    <property type="entry name" value="AcpS"/>
    <property type="match status" value="1"/>
</dbReference>
<dbReference type="EMBL" id="GL870943">
    <property type="protein sequence ID" value="EGC40378.1"/>
    <property type="molecule type" value="Genomic_DNA"/>
</dbReference>
<evidence type="ECO:0000256" key="6">
    <source>
        <dbReference type="ARBA" id="ARBA00023098"/>
    </source>
</evidence>
<dbReference type="eggNOG" id="ENOG502RSN7">
    <property type="taxonomic scope" value="Eukaryota"/>
</dbReference>
<dbReference type="Proteomes" id="UP000001064">
    <property type="component" value="Unassembled WGS sequence"/>
</dbReference>
<evidence type="ECO:0000256" key="4">
    <source>
        <dbReference type="ARBA" id="ARBA00022832"/>
    </source>
</evidence>
<keyword evidence="5" id="KW-0460">Magnesium</keyword>
<dbReference type="FunCoup" id="F0Z6W1">
    <property type="interactions" value="11"/>
</dbReference>
<dbReference type="Gene3D" id="3.90.470.20">
    <property type="entry name" value="4'-phosphopantetheinyl transferase domain"/>
    <property type="match status" value="1"/>
</dbReference>
<keyword evidence="4" id="KW-0276">Fatty acid metabolism</keyword>
<name>F0Z6W1_DICPU</name>
<keyword evidence="1" id="KW-0444">Lipid biosynthesis</keyword>
<comment type="catalytic activity">
    <reaction evidence="8">
        <text>apo-[ACP] + CoA = holo-[ACP] + adenosine 3',5'-bisphosphate + H(+)</text>
        <dbReference type="Rhea" id="RHEA:12068"/>
        <dbReference type="Rhea" id="RHEA-COMP:9685"/>
        <dbReference type="Rhea" id="RHEA-COMP:9690"/>
        <dbReference type="ChEBI" id="CHEBI:15378"/>
        <dbReference type="ChEBI" id="CHEBI:29999"/>
        <dbReference type="ChEBI" id="CHEBI:57287"/>
        <dbReference type="ChEBI" id="CHEBI:58343"/>
        <dbReference type="ChEBI" id="CHEBI:64479"/>
        <dbReference type="EC" id="2.7.8.7"/>
    </reaction>
</comment>
<dbReference type="STRING" id="5786.F0Z6W1"/>
<dbReference type="InterPro" id="IPR002582">
    <property type="entry name" value="ACPS"/>
</dbReference>
<evidence type="ECO:0000256" key="3">
    <source>
        <dbReference type="ARBA" id="ARBA00022723"/>
    </source>
</evidence>
<dbReference type="VEuPathDB" id="AmoebaDB:DICPUDRAFT_74089"/>
<keyword evidence="7" id="KW-0275">Fatty acid biosynthesis</keyword>
<dbReference type="InterPro" id="IPR037143">
    <property type="entry name" value="4-PPantetheinyl_Trfase_dom_sf"/>
</dbReference>
<dbReference type="OMA" id="GHTERGQ"/>
<protein>
    <recommendedName>
        <fullName evidence="9">4'-phosphopantetheinyl transferase domain-containing protein</fullName>
    </recommendedName>
</protein>
<dbReference type="FunFam" id="3.90.470.20:FF:000001">
    <property type="entry name" value="Holo-[acyl-carrier-protein] synthase"/>
    <property type="match status" value="1"/>
</dbReference>
<evidence type="ECO:0000259" key="9">
    <source>
        <dbReference type="Pfam" id="PF01648"/>
    </source>
</evidence>
<dbReference type="GO" id="GO:0000287">
    <property type="term" value="F:magnesium ion binding"/>
    <property type="evidence" value="ECO:0007669"/>
    <property type="project" value="InterPro"/>
</dbReference>
<evidence type="ECO:0000256" key="8">
    <source>
        <dbReference type="ARBA" id="ARBA00050875"/>
    </source>
</evidence>
<keyword evidence="2" id="KW-0808">Transferase</keyword>
<keyword evidence="6" id="KW-0443">Lipid metabolism</keyword>
<dbReference type="Pfam" id="PF01648">
    <property type="entry name" value="ACPS"/>
    <property type="match status" value="1"/>
</dbReference>
<dbReference type="RefSeq" id="XP_003283129.1">
    <property type="nucleotide sequence ID" value="XM_003283081.1"/>
</dbReference>
<evidence type="ECO:0000313" key="10">
    <source>
        <dbReference type="EMBL" id="EGC40378.1"/>
    </source>
</evidence>
<gene>
    <name evidence="10" type="ORF">DICPUDRAFT_74089</name>
</gene>
<proteinExistence type="inferred from homology"/>
<dbReference type="NCBIfam" id="TIGR00516">
    <property type="entry name" value="acpS"/>
    <property type="match status" value="1"/>
</dbReference>
<dbReference type="GeneID" id="10503562"/>
<dbReference type="InterPro" id="IPR008278">
    <property type="entry name" value="4-PPantetheinyl_Trfase_dom"/>
</dbReference>
<evidence type="ECO:0000313" key="11">
    <source>
        <dbReference type="Proteomes" id="UP000001064"/>
    </source>
</evidence>
<dbReference type="GO" id="GO:0019878">
    <property type="term" value="P:lysine biosynthetic process via aminoadipic acid"/>
    <property type="evidence" value="ECO:0000318"/>
    <property type="project" value="GO_Central"/>
</dbReference>
<sequence>MSKIFGIGNDIVKISRLQSSFERHGEKFLKRAFSDKEIQTFQSLSTEDNSRKWEYLAGRWSAKESIYKAIGDQERSKLNFQNIEIFNEPNGKPYVHLLEPTKSYFKNLGIDKIHIAISHDTDYAIANVMLESFNNSNNNSNGDNK</sequence>
<dbReference type="GO" id="GO:0008897">
    <property type="term" value="F:holo-[acyl-carrier-protein] synthase activity"/>
    <property type="evidence" value="ECO:0000318"/>
    <property type="project" value="GO_Central"/>
</dbReference>
<dbReference type="SUPFAM" id="SSF56214">
    <property type="entry name" value="4'-phosphopantetheinyl transferase"/>
    <property type="match status" value="1"/>
</dbReference>
<dbReference type="GO" id="GO:0006633">
    <property type="term" value="P:fatty acid biosynthetic process"/>
    <property type="evidence" value="ECO:0007669"/>
    <property type="project" value="UniProtKB-KW"/>
</dbReference>
<evidence type="ECO:0000256" key="2">
    <source>
        <dbReference type="ARBA" id="ARBA00022679"/>
    </source>
</evidence>
<keyword evidence="3" id="KW-0479">Metal-binding</keyword>
<accession>F0Z6W1</accession>
<evidence type="ECO:0000256" key="1">
    <source>
        <dbReference type="ARBA" id="ARBA00022516"/>
    </source>
</evidence>
<dbReference type="InterPro" id="IPR004568">
    <property type="entry name" value="Ppantetheine-prot_Trfase_dom"/>
</dbReference>
<evidence type="ECO:0000256" key="5">
    <source>
        <dbReference type="ARBA" id="ARBA00022842"/>
    </source>
</evidence>
<dbReference type="InParanoid" id="F0Z6W1"/>
<dbReference type="OrthoDB" id="15433at2759"/>
<dbReference type="KEGG" id="dpp:DICPUDRAFT_74089"/>
<dbReference type="NCBIfam" id="TIGR00556">
    <property type="entry name" value="pantethn_trn"/>
    <property type="match status" value="1"/>
</dbReference>
<keyword evidence="11" id="KW-1185">Reference proteome</keyword>
<reference evidence="11" key="1">
    <citation type="journal article" date="2011" name="Genome Biol.">
        <title>Comparative genomics of the social amoebae Dictyostelium discoideum and Dictyostelium purpureum.</title>
        <authorList>
            <consortium name="US DOE Joint Genome Institute (JGI-PGF)"/>
            <person name="Sucgang R."/>
            <person name="Kuo A."/>
            <person name="Tian X."/>
            <person name="Salerno W."/>
            <person name="Parikh A."/>
            <person name="Feasley C.L."/>
            <person name="Dalin E."/>
            <person name="Tu H."/>
            <person name="Huang E."/>
            <person name="Barry K."/>
            <person name="Lindquist E."/>
            <person name="Shapiro H."/>
            <person name="Bruce D."/>
            <person name="Schmutz J."/>
            <person name="Salamov A."/>
            <person name="Fey P."/>
            <person name="Gaudet P."/>
            <person name="Anjard C."/>
            <person name="Babu M.M."/>
            <person name="Basu S."/>
            <person name="Bushmanova Y."/>
            <person name="van der Wel H."/>
            <person name="Katoh-Kurasawa M."/>
            <person name="Dinh C."/>
            <person name="Coutinho P.M."/>
            <person name="Saito T."/>
            <person name="Elias M."/>
            <person name="Schaap P."/>
            <person name="Kay R.R."/>
            <person name="Henrissat B."/>
            <person name="Eichinger L."/>
            <person name="Rivero F."/>
            <person name="Putnam N.H."/>
            <person name="West C.M."/>
            <person name="Loomis W.F."/>
            <person name="Chisholm R.L."/>
            <person name="Shaulsky G."/>
            <person name="Strassmann J.E."/>
            <person name="Queller D.C."/>
            <person name="Kuspa A."/>
            <person name="Grigoriev I.V."/>
        </authorList>
    </citation>
    <scope>NUCLEOTIDE SEQUENCE [LARGE SCALE GENOMIC DNA]</scope>
    <source>
        <strain evidence="11">QSDP1</strain>
    </source>
</reference>